<dbReference type="InterPro" id="IPR015946">
    <property type="entry name" value="KH_dom-like_a/b"/>
</dbReference>
<dbReference type="SUPFAM" id="SSF82784">
    <property type="entry name" value="OsmC-like"/>
    <property type="match status" value="1"/>
</dbReference>
<dbReference type="PANTHER" id="PTHR42830:SF2">
    <property type="entry name" value="OSMC_OHR FAMILY PROTEIN"/>
    <property type="match status" value="1"/>
</dbReference>
<proteinExistence type="predicted"/>
<dbReference type="Gene3D" id="3.30.300.20">
    <property type="match status" value="1"/>
</dbReference>
<keyword evidence="2" id="KW-1185">Reference proteome</keyword>
<dbReference type="RefSeq" id="WP_252085040.1">
    <property type="nucleotide sequence ID" value="NZ_CP092418.1"/>
</dbReference>
<organism evidence="1 2">
    <name type="scientific">Microbulbifer variabilis</name>
    <dbReference type="NCBI Taxonomy" id="266805"/>
    <lineage>
        <taxon>Bacteria</taxon>
        <taxon>Pseudomonadati</taxon>
        <taxon>Pseudomonadota</taxon>
        <taxon>Gammaproteobacteria</taxon>
        <taxon>Cellvibrionales</taxon>
        <taxon>Microbulbiferaceae</taxon>
        <taxon>Microbulbifer</taxon>
    </lineage>
</organism>
<dbReference type="EMBL" id="CP092418">
    <property type="protein sequence ID" value="USD22686.1"/>
    <property type="molecule type" value="Genomic_DNA"/>
</dbReference>
<dbReference type="InterPro" id="IPR036102">
    <property type="entry name" value="OsmC/Ohrsf"/>
</dbReference>
<dbReference type="InterPro" id="IPR003718">
    <property type="entry name" value="OsmC/Ohr_fam"/>
</dbReference>
<sequence>MSEYTSTVVWQRDGQIFTDNQYSRAHTWQFDGGLSVPASSSPHIVPIPYSHPENVDPEEAFVASLSSCHMLFFLAIAAKRGFVIDEYRDEAIGVMGTIEGGKLAMTKVTLRPLIRFSGEKKPSREQLEKIHHLSHKQCFIANSVKTEVVTEIREV</sequence>
<dbReference type="Pfam" id="PF02566">
    <property type="entry name" value="OsmC"/>
    <property type="match status" value="1"/>
</dbReference>
<evidence type="ECO:0000313" key="2">
    <source>
        <dbReference type="Proteomes" id="UP001055658"/>
    </source>
</evidence>
<reference evidence="1" key="1">
    <citation type="submission" date="2022-02" db="EMBL/GenBank/DDBJ databases">
        <title>Coral-associated bacteria.</title>
        <authorList>
            <person name="Tang K."/>
            <person name="Wang X."/>
        </authorList>
    </citation>
    <scope>NUCLEOTIDE SEQUENCE</scope>
    <source>
        <strain evidence="1">SCSIO 43006</strain>
    </source>
</reference>
<dbReference type="InterPro" id="IPR052707">
    <property type="entry name" value="OsmC_Ohr_Peroxiredoxin"/>
</dbReference>
<name>A0ABY4VH17_9GAMM</name>
<evidence type="ECO:0000313" key="1">
    <source>
        <dbReference type="EMBL" id="USD22686.1"/>
    </source>
</evidence>
<accession>A0ABY4VH17</accession>
<protein>
    <submittedName>
        <fullName evidence="1">OsmC family protein</fullName>
    </submittedName>
</protein>
<dbReference type="Proteomes" id="UP001055658">
    <property type="component" value="Chromosome"/>
</dbReference>
<gene>
    <name evidence="1" type="ORF">MJO52_06005</name>
</gene>
<dbReference type="PANTHER" id="PTHR42830">
    <property type="entry name" value="OSMOTICALLY INDUCIBLE FAMILY PROTEIN"/>
    <property type="match status" value="1"/>
</dbReference>